<organism evidence="2 3">
    <name type="scientific">Litchfieldia luteola</name>
    <dbReference type="NCBI Taxonomy" id="682179"/>
    <lineage>
        <taxon>Bacteria</taxon>
        <taxon>Bacillati</taxon>
        <taxon>Bacillota</taxon>
        <taxon>Bacilli</taxon>
        <taxon>Bacillales</taxon>
        <taxon>Bacillaceae</taxon>
        <taxon>Litchfieldia</taxon>
    </lineage>
</organism>
<keyword evidence="1" id="KW-0812">Transmembrane</keyword>
<dbReference type="RefSeq" id="WP_193534294.1">
    <property type="nucleotide sequence ID" value="NZ_JADCLJ010000006.1"/>
</dbReference>
<name>A0ABR9QE75_9BACI</name>
<dbReference type="SUPFAM" id="SSF103473">
    <property type="entry name" value="MFS general substrate transporter"/>
    <property type="match status" value="1"/>
</dbReference>
<keyword evidence="1" id="KW-0472">Membrane</keyword>
<accession>A0ABR9QE75</accession>
<dbReference type="InterPro" id="IPR036259">
    <property type="entry name" value="MFS_trans_sf"/>
</dbReference>
<feature type="transmembrane region" description="Helical" evidence="1">
    <location>
        <begin position="31"/>
        <end position="49"/>
    </location>
</feature>
<feature type="transmembrane region" description="Helical" evidence="1">
    <location>
        <begin position="7"/>
        <end position="25"/>
    </location>
</feature>
<keyword evidence="3" id="KW-1185">Reference proteome</keyword>
<keyword evidence="1" id="KW-1133">Transmembrane helix</keyword>
<proteinExistence type="predicted"/>
<dbReference type="EMBL" id="JADCLJ010000006">
    <property type="protein sequence ID" value="MBE4906804.1"/>
    <property type="molecule type" value="Genomic_DNA"/>
</dbReference>
<protein>
    <submittedName>
        <fullName evidence="2">Uncharacterized protein</fullName>
    </submittedName>
</protein>
<evidence type="ECO:0000313" key="3">
    <source>
        <dbReference type="Proteomes" id="UP001516662"/>
    </source>
</evidence>
<sequence>MDRLKYVLTATATIGQLIGIVFLFINIQWAIFFYICYGVAIVALFAVLIRERRKEKKEEEENDYRDY</sequence>
<dbReference type="Proteomes" id="UP001516662">
    <property type="component" value="Unassembled WGS sequence"/>
</dbReference>
<reference evidence="2 3" key="1">
    <citation type="submission" date="2020-10" db="EMBL/GenBank/DDBJ databases">
        <title>Bacillus sp. HD4P25, an endophyte from a halophyte.</title>
        <authorList>
            <person name="Sun J.-Q."/>
        </authorList>
    </citation>
    <scope>NUCLEOTIDE SEQUENCE [LARGE SCALE GENOMIC DNA]</scope>
    <source>
        <strain evidence="2 3">YIM 93174</strain>
    </source>
</reference>
<gene>
    <name evidence="2" type="ORF">IMZ08_01870</name>
</gene>
<evidence type="ECO:0000313" key="2">
    <source>
        <dbReference type="EMBL" id="MBE4906804.1"/>
    </source>
</evidence>
<comment type="caution">
    <text evidence="2">The sequence shown here is derived from an EMBL/GenBank/DDBJ whole genome shotgun (WGS) entry which is preliminary data.</text>
</comment>
<evidence type="ECO:0000256" key="1">
    <source>
        <dbReference type="SAM" id="Phobius"/>
    </source>
</evidence>